<evidence type="ECO:0008006" key="4">
    <source>
        <dbReference type="Google" id="ProtNLM"/>
    </source>
</evidence>
<proteinExistence type="predicted"/>
<dbReference type="InterPro" id="IPR023614">
    <property type="entry name" value="Porin_dom_sf"/>
</dbReference>
<sequence length="431" mass="47271">MGESACLASTSRKPAWLATALACTLVCACVTRPPRPDQPSTPTPAPSTGPESAGGPAVDALRRLSLMRPLEGGIDTPLIHTQIHGYLMIDAAHYSGQGLGHADFSVRRADISFERDLRRDWLFYANAELVNGHLEFKDVYVRKQTRHFGVVTIGNQREPFGLEQYGSFKNTTFLERATTNALAPSRSVGVSSSDVHGPWIWSYGFYTAGPDDEGSKQRGAALTGRLAYVVHAADGLYHLAFDFSTRRFGPGNDQHFKSAPEVALSSGSYFLDTGSISGSNRVQRLGLEAAHVSGPFSWQAEYMEDHLQRSDGLPSLRFRGWYAFASWMLTGESRDYRESNATFGAVIPRAAWNGHGGGALELALRLSQTDLNDRDVLGGKETNLSFGINWYLDKYLRLSANVVHAIDLDKPGNAHDGQHPYAVVGRLQYQF</sequence>
<accession>A0A4R0YQP2</accession>
<dbReference type="RefSeq" id="WP_131408137.1">
    <property type="nucleotide sequence ID" value="NZ_SJTG01000002.1"/>
</dbReference>
<keyword evidence="3" id="KW-1185">Reference proteome</keyword>
<reference evidence="2 3" key="1">
    <citation type="submission" date="2019-02" db="EMBL/GenBank/DDBJ databases">
        <title>Dyella amyloliquefaciens sp. nov., isolated from forest soil.</title>
        <authorList>
            <person name="Gao Z.-H."/>
            <person name="Qiu L.-H."/>
        </authorList>
    </citation>
    <scope>NUCLEOTIDE SEQUENCE [LARGE SCALE GENOMIC DNA]</scope>
    <source>
        <strain evidence="2 3">KACC 12747</strain>
    </source>
</reference>
<dbReference type="AlphaFoldDB" id="A0A4R0YQP2"/>
<feature type="compositionally biased region" description="Pro residues" evidence="1">
    <location>
        <begin position="36"/>
        <end position="47"/>
    </location>
</feature>
<dbReference type="SUPFAM" id="SSF56935">
    <property type="entry name" value="Porins"/>
    <property type="match status" value="1"/>
</dbReference>
<dbReference type="InterPro" id="IPR010870">
    <property type="entry name" value="Porin_O/P"/>
</dbReference>
<evidence type="ECO:0000313" key="2">
    <source>
        <dbReference type="EMBL" id="TCI10275.1"/>
    </source>
</evidence>
<feature type="region of interest" description="Disordered" evidence="1">
    <location>
        <begin position="33"/>
        <end position="56"/>
    </location>
</feature>
<gene>
    <name evidence="2" type="ORF">EZM97_15360</name>
</gene>
<dbReference type="Proteomes" id="UP000291822">
    <property type="component" value="Unassembled WGS sequence"/>
</dbReference>
<comment type="caution">
    <text evidence="2">The sequence shown here is derived from an EMBL/GenBank/DDBJ whole genome shotgun (WGS) entry which is preliminary data.</text>
</comment>
<dbReference type="Gene3D" id="2.40.160.10">
    <property type="entry name" value="Porin"/>
    <property type="match status" value="1"/>
</dbReference>
<organism evidence="2 3">
    <name type="scientific">Dyella soli</name>
    <dbReference type="NCBI Taxonomy" id="522319"/>
    <lineage>
        <taxon>Bacteria</taxon>
        <taxon>Pseudomonadati</taxon>
        <taxon>Pseudomonadota</taxon>
        <taxon>Gammaproteobacteria</taxon>
        <taxon>Lysobacterales</taxon>
        <taxon>Rhodanobacteraceae</taxon>
        <taxon>Dyella</taxon>
    </lineage>
</organism>
<evidence type="ECO:0000313" key="3">
    <source>
        <dbReference type="Proteomes" id="UP000291822"/>
    </source>
</evidence>
<protein>
    <recommendedName>
        <fullName evidence="4">Porin</fullName>
    </recommendedName>
</protein>
<dbReference type="EMBL" id="SJTG01000002">
    <property type="protein sequence ID" value="TCI10275.1"/>
    <property type="molecule type" value="Genomic_DNA"/>
</dbReference>
<dbReference type="Pfam" id="PF07396">
    <property type="entry name" value="Porin_O_P"/>
    <property type="match status" value="1"/>
</dbReference>
<evidence type="ECO:0000256" key="1">
    <source>
        <dbReference type="SAM" id="MobiDB-lite"/>
    </source>
</evidence>
<name>A0A4R0YQP2_9GAMM</name>